<dbReference type="SUPFAM" id="SSF101473">
    <property type="entry name" value="DhaL-like"/>
    <property type="match status" value="1"/>
</dbReference>
<dbReference type="InterPro" id="IPR004007">
    <property type="entry name" value="DhaL_dom"/>
</dbReference>
<dbReference type="GO" id="GO:0019563">
    <property type="term" value="P:glycerol catabolic process"/>
    <property type="evidence" value="ECO:0007669"/>
    <property type="project" value="TreeGrafter"/>
</dbReference>
<dbReference type="GO" id="GO:0004371">
    <property type="term" value="F:glycerone kinase activity"/>
    <property type="evidence" value="ECO:0007669"/>
    <property type="project" value="InterPro"/>
</dbReference>
<dbReference type="AlphaFoldDB" id="A0A330LNA2"/>
<dbReference type="PANTHER" id="PTHR28629">
    <property type="entry name" value="TRIOKINASE/FMN CYCLASE"/>
    <property type="match status" value="1"/>
</dbReference>
<dbReference type="SMART" id="SM01120">
    <property type="entry name" value="Dak2"/>
    <property type="match status" value="1"/>
</dbReference>
<evidence type="ECO:0000313" key="4">
    <source>
        <dbReference type="EMBL" id="SQD77922.1"/>
    </source>
</evidence>
<dbReference type="InterPro" id="IPR012737">
    <property type="entry name" value="DhaK_L_YcgS"/>
</dbReference>
<dbReference type="PROSITE" id="PS51480">
    <property type="entry name" value="DHAL"/>
    <property type="match status" value="1"/>
</dbReference>
<reference evidence="5" key="1">
    <citation type="submission" date="2018-05" db="EMBL/GenBank/DDBJ databases">
        <authorList>
            <person name="Cea G.-C."/>
            <person name="William W."/>
        </authorList>
    </citation>
    <scope>NUCLEOTIDE SEQUENCE [LARGE SCALE GENOMIC DNA]</scope>
    <source>
        <strain evidence="5">DB21MT 5</strain>
    </source>
</reference>
<dbReference type="KEGG" id="mya:MORIYA_1444"/>
<name>A0A330LNA2_9GAMM</name>
<dbReference type="PANTHER" id="PTHR28629:SF4">
    <property type="entry name" value="TRIOKINASE_FMN CYCLASE"/>
    <property type="match status" value="1"/>
</dbReference>
<dbReference type="Gene3D" id="1.25.40.340">
    <property type="match status" value="1"/>
</dbReference>
<evidence type="ECO:0000313" key="5">
    <source>
        <dbReference type="Proteomes" id="UP000250163"/>
    </source>
</evidence>
<keyword evidence="1" id="KW-0808">Transferase</keyword>
<dbReference type="InterPro" id="IPR050861">
    <property type="entry name" value="Dihydroxyacetone_Kinase"/>
</dbReference>
<proteinExistence type="predicted"/>
<sequence length="211" mass="22830">MYIKKEHILAWLKDCAEIFVEQRDFLTQLDTDIGDADHGLNMNRGFERVAEKIPSIEKQDISTIMKTTGMTLLSSIGGASGPLYGTFYIRAAGVVTGKEKLNLEELVAMLTAGVEGVVSRGRAKIGDKTMCDVWWPVVDAGNAAIKLGLPLEKALELMVQAAEEGVIATIEMQAKKGRASYLGKRSIGHQDPGATSSMMMVQSLQRIVSAG</sequence>
<keyword evidence="5" id="KW-1185">Reference proteome</keyword>
<dbReference type="Pfam" id="PF02734">
    <property type="entry name" value="Dak2"/>
    <property type="match status" value="1"/>
</dbReference>
<dbReference type="Proteomes" id="UP000250163">
    <property type="component" value="Chromosome MORIYA"/>
</dbReference>
<dbReference type="RefSeq" id="WP_112713782.1">
    <property type="nucleotide sequence ID" value="NZ_LS483250.1"/>
</dbReference>
<dbReference type="OrthoDB" id="9800291at2"/>
<evidence type="ECO:0000259" key="3">
    <source>
        <dbReference type="PROSITE" id="PS51480"/>
    </source>
</evidence>
<keyword evidence="2 4" id="KW-0418">Kinase</keyword>
<dbReference type="EMBL" id="LS483250">
    <property type="protein sequence ID" value="SQD77922.1"/>
    <property type="molecule type" value="Genomic_DNA"/>
</dbReference>
<organism evidence="4 5">
    <name type="scientific">Moritella yayanosii</name>
    <dbReference type="NCBI Taxonomy" id="69539"/>
    <lineage>
        <taxon>Bacteria</taxon>
        <taxon>Pseudomonadati</taxon>
        <taxon>Pseudomonadota</taxon>
        <taxon>Gammaproteobacteria</taxon>
        <taxon>Alteromonadales</taxon>
        <taxon>Moritellaceae</taxon>
        <taxon>Moritella</taxon>
    </lineage>
</organism>
<dbReference type="GO" id="GO:0005829">
    <property type="term" value="C:cytosol"/>
    <property type="evidence" value="ECO:0007669"/>
    <property type="project" value="TreeGrafter"/>
</dbReference>
<dbReference type="FunFam" id="1.25.40.340:FF:000002">
    <property type="entry name" value="Dihydroxyacetone kinase, L subunit"/>
    <property type="match status" value="1"/>
</dbReference>
<dbReference type="InterPro" id="IPR036117">
    <property type="entry name" value="DhaL_dom_sf"/>
</dbReference>
<feature type="domain" description="DhaL" evidence="3">
    <location>
        <begin position="6"/>
        <end position="206"/>
    </location>
</feature>
<gene>
    <name evidence="4" type="primary">dhaL</name>
    <name evidence="4" type="ORF">MORIYA_1444</name>
</gene>
<evidence type="ECO:0000256" key="2">
    <source>
        <dbReference type="ARBA" id="ARBA00022777"/>
    </source>
</evidence>
<protein>
    <submittedName>
        <fullName evidence="4">Dihydroxyacetone kinase, C-terminal domain</fullName>
    </submittedName>
</protein>
<dbReference type="NCBIfam" id="TIGR02365">
    <property type="entry name" value="dha_L_ycgS"/>
    <property type="match status" value="1"/>
</dbReference>
<accession>A0A330LNA2</accession>
<evidence type="ECO:0000256" key="1">
    <source>
        <dbReference type="ARBA" id="ARBA00022679"/>
    </source>
</evidence>